<name>A0ACC1XYW1_MELAZ</name>
<proteinExistence type="predicted"/>
<keyword evidence="2" id="KW-1185">Reference proteome</keyword>
<dbReference type="EMBL" id="CM051399">
    <property type="protein sequence ID" value="KAJ4716326.1"/>
    <property type="molecule type" value="Genomic_DNA"/>
</dbReference>
<organism evidence="1 2">
    <name type="scientific">Melia azedarach</name>
    <name type="common">Chinaberry tree</name>
    <dbReference type="NCBI Taxonomy" id="155640"/>
    <lineage>
        <taxon>Eukaryota</taxon>
        <taxon>Viridiplantae</taxon>
        <taxon>Streptophyta</taxon>
        <taxon>Embryophyta</taxon>
        <taxon>Tracheophyta</taxon>
        <taxon>Spermatophyta</taxon>
        <taxon>Magnoliopsida</taxon>
        <taxon>eudicotyledons</taxon>
        <taxon>Gunneridae</taxon>
        <taxon>Pentapetalae</taxon>
        <taxon>rosids</taxon>
        <taxon>malvids</taxon>
        <taxon>Sapindales</taxon>
        <taxon>Meliaceae</taxon>
        <taxon>Melia</taxon>
    </lineage>
</organism>
<gene>
    <name evidence="1" type="ORF">OWV82_011360</name>
</gene>
<comment type="caution">
    <text evidence="1">The sequence shown here is derived from an EMBL/GenBank/DDBJ whole genome shotgun (WGS) entry which is preliminary data.</text>
</comment>
<accession>A0ACC1XYW1</accession>
<evidence type="ECO:0000313" key="2">
    <source>
        <dbReference type="Proteomes" id="UP001164539"/>
    </source>
</evidence>
<protein>
    <submittedName>
        <fullName evidence="1">Protein PLANT CADMIUM RESISTANCE 2-like</fullName>
    </submittedName>
</protein>
<dbReference type="Proteomes" id="UP001164539">
    <property type="component" value="Chromosome 6"/>
</dbReference>
<evidence type="ECO:0000313" key="1">
    <source>
        <dbReference type="EMBL" id="KAJ4716326.1"/>
    </source>
</evidence>
<reference evidence="1 2" key="1">
    <citation type="journal article" date="2023" name="Science">
        <title>Complex scaffold remodeling in plant triterpene biosynthesis.</title>
        <authorList>
            <person name="De La Pena R."/>
            <person name="Hodgson H."/>
            <person name="Liu J.C."/>
            <person name="Stephenson M.J."/>
            <person name="Martin A.C."/>
            <person name="Owen C."/>
            <person name="Harkess A."/>
            <person name="Leebens-Mack J."/>
            <person name="Jimenez L.E."/>
            <person name="Osbourn A."/>
            <person name="Sattely E.S."/>
        </authorList>
    </citation>
    <scope>NUCLEOTIDE SEQUENCE [LARGE SCALE GENOMIC DNA]</scope>
    <source>
        <strain evidence="2">cv. JPN11</strain>
        <tissue evidence="1">Leaf</tissue>
    </source>
</reference>
<sequence>MSNPGTQLMASSWFPPVSGIPNPKSQPCNIPPAPYINTSLPRPHVGAGKWSTGLCHCCDDPANCRVTCFGPCITFGQIAEIVSQVSSKYLQIINSFTFNKFEGFHFLTNMGFFINGVVTACAAAGAAYGLLAMTGFACLYSCFYRSNLRAQYDLEESSCVDCLVHFFCESCALCQEYRELHDRGFDMGIGN</sequence>